<keyword evidence="1" id="KW-0472">Membrane</keyword>
<accession>A0A6V7TQK5</accession>
<evidence type="ECO:0000259" key="2">
    <source>
        <dbReference type="PROSITE" id="PS50181"/>
    </source>
</evidence>
<evidence type="ECO:0000313" key="3">
    <source>
        <dbReference type="EMBL" id="CAD2131244.1"/>
    </source>
</evidence>
<comment type="caution">
    <text evidence="3">The sequence shown here is derived from an EMBL/GenBank/DDBJ whole genome shotgun (WGS) entry which is preliminary data.</text>
</comment>
<dbReference type="PROSITE" id="PS50181">
    <property type="entry name" value="FBOX"/>
    <property type="match status" value="1"/>
</dbReference>
<protein>
    <recommendedName>
        <fullName evidence="2">F-box domain-containing protein</fullName>
    </recommendedName>
</protein>
<evidence type="ECO:0000256" key="1">
    <source>
        <dbReference type="SAM" id="Phobius"/>
    </source>
</evidence>
<reference evidence="3 4" key="1">
    <citation type="submission" date="2020-08" db="EMBL/GenBank/DDBJ databases">
        <authorList>
            <person name="Koutsovoulos G."/>
            <person name="Danchin GJ E."/>
        </authorList>
    </citation>
    <scope>NUCLEOTIDE SEQUENCE [LARGE SCALE GENOMIC DNA]</scope>
</reference>
<sequence>MFSLPIEVQLDIFKYLNYEELYSVKQTNLYLSDFIINFEGELAREKFYKISIKDIIRLEDFPHKLIRLETENFGFPLNEHIEDNFKNELEKPIPLYLPYQESNNDIIICLTKGLILLFLYTYILINLNIYLRITYL</sequence>
<evidence type="ECO:0000313" key="4">
    <source>
        <dbReference type="Proteomes" id="UP000580250"/>
    </source>
</evidence>
<dbReference type="SUPFAM" id="SSF81383">
    <property type="entry name" value="F-box domain"/>
    <property type="match status" value="1"/>
</dbReference>
<dbReference type="InterPro" id="IPR001810">
    <property type="entry name" value="F-box_dom"/>
</dbReference>
<keyword evidence="1" id="KW-1133">Transmembrane helix</keyword>
<dbReference type="EMBL" id="CAJEWN010000010">
    <property type="protein sequence ID" value="CAD2131244.1"/>
    <property type="molecule type" value="Genomic_DNA"/>
</dbReference>
<feature type="domain" description="F-box" evidence="2">
    <location>
        <begin position="1"/>
        <end position="50"/>
    </location>
</feature>
<dbReference type="AlphaFoldDB" id="A0A6V7TQK5"/>
<dbReference type="InterPro" id="IPR036047">
    <property type="entry name" value="F-box-like_dom_sf"/>
</dbReference>
<dbReference type="Proteomes" id="UP000580250">
    <property type="component" value="Unassembled WGS sequence"/>
</dbReference>
<organism evidence="3 4">
    <name type="scientific">Meloidogyne enterolobii</name>
    <name type="common">Root-knot nematode worm</name>
    <name type="synonym">Meloidogyne mayaguensis</name>
    <dbReference type="NCBI Taxonomy" id="390850"/>
    <lineage>
        <taxon>Eukaryota</taxon>
        <taxon>Metazoa</taxon>
        <taxon>Ecdysozoa</taxon>
        <taxon>Nematoda</taxon>
        <taxon>Chromadorea</taxon>
        <taxon>Rhabditida</taxon>
        <taxon>Tylenchina</taxon>
        <taxon>Tylenchomorpha</taxon>
        <taxon>Tylenchoidea</taxon>
        <taxon>Meloidogynidae</taxon>
        <taxon>Meloidogyninae</taxon>
        <taxon>Meloidogyne</taxon>
    </lineage>
</organism>
<keyword evidence="1" id="KW-0812">Transmembrane</keyword>
<feature type="transmembrane region" description="Helical" evidence="1">
    <location>
        <begin position="113"/>
        <end position="131"/>
    </location>
</feature>
<name>A0A6V7TQK5_MELEN</name>
<proteinExistence type="predicted"/>
<gene>
    <name evidence="3" type="ORF">MENT_LOCUS3249</name>
</gene>